<dbReference type="Pfam" id="PF01370">
    <property type="entry name" value="Epimerase"/>
    <property type="match status" value="1"/>
</dbReference>
<dbReference type="RefSeq" id="WP_131304742.1">
    <property type="nucleotide sequence ID" value="NZ_SJFN01000001.1"/>
</dbReference>
<feature type="domain" description="NAD-dependent epimerase/dehydratase" evidence="1">
    <location>
        <begin position="14"/>
        <end position="225"/>
    </location>
</feature>
<dbReference type="CDD" id="cd05271">
    <property type="entry name" value="NDUFA9_like_SDR_a"/>
    <property type="match status" value="1"/>
</dbReference>
<name>A0A4V2KUE5_9HYPH</name>
<dbReference type="GO" id="GO:0044877">
    <property type="term" value="F:protein-containing complex binding"/>
    <property type="evidence" value="ECO:0007669"/>
    <property type="project" value="TreeGrafter"/>
</dbReference>
<evidence type="ECO:0000313" key="2">
    <source>
        <dbReference type="EMBL" id="TBW41205.1"/>
    </source>
</evidence>
<reference evidence="2 3" key="1">
    <citation type="submission" date="2019-02" db="EMBL/GenBank/DDBJ databases">
        <title>Siculibacillus lacustris gen. nov., sp. nov., a new rosette-forming bacterium isolated from a freshwater crater lake (Lake St. Ana, Romania).</title>
        <authorList>
            <person name="Felfoldi T."/>
            <person name="Marton Z."/>
            <person name="Szabo A."/>
            <person name="Mentes A."/>
            <person name="Boka K."/>
            <person name="Marialigeti K."/>
            <person name="Mathe I."/>
            <person name="Koncz M."/>
            <person name="Schumann P."/>
            <person name="Toth E."/>
        </authorList>
    </citation>
    <scope>NUCLEOTIDE SEQUENCE [LARGE SCALE GENOMIC DNA]</scope>
    <source>
        <strain evidence="2 3">SA-279</strain>
    </source>
</reference>
<dbReference type="PANTHER" id="PTHR12126:SF11">
    <property type="entry name" value="NADH DEHYDROGENASE [UBIQUINONE] 1 ALPHA SUBCOMPLEX SUBUNIT 9, MITOCHONDRIAL"/>
    <property type="match status" value="1"/>
</dbReference>
<dbReference type="SUPFAM" id="SSF51735">
    <property type="entry name" value="NAD(P)-binding Rossmann-fold domains"/>
    <property type="match status" value="1"/>
</dbReference>
<dbReference type="Gene3D" id="3.40.50.720">
    <property type="entry name" value="NAD(P)-binding Rossmann-like Domain"/>
    <property type="match status" value="1"/>
</dbReference>
<evidence type="ECO:0000259" key="1">
    <source>
        <dbReference type="Pfam" id="PF01370"/>
    </source>
</evidence>
<keyword evidence="3" id="KW-1185">Reference proteome</keyword>
<dbReference type="FunFam" id="3.40.50.720:FF:000702">
    <property type="entry name" value="NADH dehydrogenase (Ubiquinone)"/>
    <property type="match status" value="1"/>
</dbReference>
<dbReference type="AlphaFoldDB" id="A0A4V2KUE5"/>
<dbReference type="InterPro" id="IPR051207">
    <property type="entry name" value="ComplexI_NDUFA9_subunit"/>
</dbReference>
<dbReference type="InterPro" id="IPR036291">
    <property type="entry name" value="NAD(P)-bd_dom_sf"/>
</dbReference>
<comment type="caution">
    <text evidence="2">The sequence shown here is derived from an EMBL/GenBank/DDBJ whole genome shotgun (WGS) entry which is preliminary data.</text>
</comment>
<dbReference type="OrthoDB" id="9776313at2"/>
<dbReference type="PANTHER" id="PTHR12126">
    <property type="entry name" value="NADH-UBIQUINONE OXIDOREDUCTASE 39 KDA SUBUNIT-RELATED"/>
    <property type="match status" value="1"/>
</dbReference>
<sequence length="330" mass="35503">MTAPLQGSSQGRLVTIFGGSGFVGRQVVRALARRGWRIRAAVRRPDLAGHLQPCGTPGQITAVQANIRREYRWSIDRAIEGADAVVNLVGILAQSGRQHFSEVQADGAKMIAEATRAAGLTSMVHLSAIGADDDSPSLYAQSKARGENAVHHVLPQSVILRPSVLFGPDDSFFNKIGGLAALSPVFPLIGGGHTLFQPAFVRDVAEAVAIAVEGGAKPGTTYELGGPTVKSFRECVELVLEITHRKRWLVTWPSAMAKFQAKYFFEWLPNKLVTADQVELLKTDNVVSAAAVAEGRTFAGLGIAPIAAEAELPTYLWRFREHGQFDRGLA</sequence>
<dbReference type="Proteomes" id="UP000292781">
    <property type="component" value="Unassembled WGS sequence"/>
</dbReference>
<proteinExistence type="predicted"/>
<dbReference type="EMBL" id="SJFN01000001">
    <property type="protein sequence ID" value="TBW41205.1"/>
    <property type="molecule type" value="Genomic_DNA"/>
</dbReference>
<organism evidence="2 3">
    <name type="scientific">Siculibacillus lacustris</name>
    <dbReference type="NCBI Taxonomy" id="1549641"/>
    <lineage>
        <taxon>Bacteria</taxon>
        <taxon>Pseudomonadati</taxon>
        <taxon>Pseudomonadota</taxon>
        <taxon>Alphaproteobacteria</taxon>
        <taxon>Hyphomicrobiales</taxon>
        <taxon>Ancalomicrobiaceae</taxon>
        <taxon>Siculibacillus</taxon>
    </lineage>
</organism>
<evidence type="ECO:0000313" key="3">
    <source>
        <dbReference type="Proteomes" id="UP000292781"/>
    </source>
</evidence>
<gene>
    <name evidence="2" type="ORF">EYW49_00280</name>
</gene>
<dbReference type="InterPro" id="IPR001509">
    <property type="entry name" value="Epimerase_deHydtase"/>
</dbReference>
<accession>A0A4V2KUE5</accession>
<protein>
    <submittedName>
        <fullName evidence="2">Complex I NDUFA9 subunit family protein</fullName>
    </submittedName>
</protein>